<keyword evidence="1" id="KW-0472">Membrane</keyword>
<dbReference type="SUPFAM" id="SSF51735">
    <property type="entry name" value="NAD(P)-binding Rossmann-fold domains"/>
    <property type="match status" value="2"/>
</dbReference>
<dbReference type="OrthoDB" id="809632at2759"/>
<dbReference type="InterPro" id="IPR045010">
    <property type="entry name" value="MDR_fam"/>
</dbReference>
<evidence type="ECO:0000313" key="3">
    <source>
        <dbReference type="Proteomes" id="UP000673691"/>
    </source>
</evidence>
<reference evidence="2 3" key="1">
    <citation type="journal article" name="Sci. Rep.">
        <title>Genome-scale phylogenetic analyses confirm Olpidium as the closest living zoosporic fungus to the non-flagellated, terrestrial fungi.</title>
        <authorList>
            <person name="Chang Y."/>
            <person name="Rochon D."/>
            <person name="Sekimoto S."/>
            <person name="Wang Y."/>
            <person name="Chovatia M."/>
            <person name="Sandor L."/>
            <person name="Salamov A."/>
            <person name="Grigoriev I.V."/>
            <person name="Stajich J.E."/>
            <person name="Spatafora J.W."/>
        </authorList>
    </citation>
    <scope>NUCLEOTIDE SEQUENCE [LARGE SCALE GENOMIC DNA]</scope>
    <source>
        <strain evidence="2">S191</strain>
    </source>
</reference>
<evidence type="ECO:0008006" key="4">
    <source>
        <dbReference type="Google" id="ProtNLM"/>
    </source>
</evidence>
<gene>
    <name evidence="2" type="ORF">BJ554DRAFT_4535</name>
</gene>
<accession>A0A8H8DFE5</accession>
<dbReference type="CDD" id="cd05288">
    <property type="entry name" value="PGDH"/>
    <property type="match status" value="1"/>
</dbReference>
<organism evidence="2 3">
    <name type="scientific">Olpidium bornovanus</name>
    <dbReference type="NCBI Taxonomy" id="278681"/>
    <lineage>
        <taxon>Eukaryota</taxon>
        <taxon>Fungi</taxon>
        <taxon>Fungi incertae sedis</taxon>
        <taxon>Olpidiomycota</taxon>
        <taxon>Olpidiomycotina</taxon>
        <taxon>Olpidiomycetes</taxon>
        <taxon>Olpidiales</taxon>
        <taxon>Olpidiaceae</taxon>
        <taxon>Olpidium</taxon>
    </lineage>
</organism>
<keyword evidence="1" id="KW-0812">Transmembrane</keyword>
<sequence>MVGAAVSEVMKSRNEDFPEGTIVWGMVPFEEYTAVPADKIRAMGIRELPDARAKMDTIPLSYYLGVLIFFFCSVAGTAACSNVPAWRLTKELETPRQGMPGATAYVGLLKFGKPKEGDVLFVSAAAGAVGQVVGQMGKILGLRVVGIAGSDDKVEYLKKIGFDVARKLNPGKMNVILARALYTSAAVSFRGTVAINFLRSGFFFVTCGIPRKVNYKTVNLDEALGEHCPKGIDINFENVGGKIFDTVLAHM</sequence>
<feature type="transmembrane region" description="Helical" evidence="1">
    <location>
        <begin position="60"/>
        <end position="80"/>
    </location>
</feature>
<dbReference type="SUPFAM" id="SSF50129">
    <property type="entry name" value="GroES-like"/>
    <property type="match status" value="1"/>
</dbReference>
<comment type="caution">
    <text evidence="2">The sequence shown here is derived from an EMBL/GenBank/DDBJ whole genome shotgun (WGS) entry which is preliminary data.</text>
</comment>
<dbReference type="Gene3D" id="3.90.180.10">
    <property type="entry name" value="Medium-chain alcohol dehydrogenases, catalytic domain"/>
    <property type="match status" value="1"/>
</dbReference>
<dbReference type="PANTHER" id="PTHR43205:SF7">
    <property type="entry name" value="PROSTAGLANDIN REDUCTASE 1"/>
    <property type="match status" value="1"/>
</dbReference>
<protein>
    <recommendedName>
        <fullName evidence="4">Alcohol dehydrogenase-like C-terminal domain-containing protein</fullName>
    </recommendedName>
</protein>
<dbReference type="GO" id="GO:0016628">
    <property type="term" value="F:oxidoreductase activity, acting on the CH-CH group of donors, NAD or NADP as acceptor"/>
    <property type="evidence" value="ECO:0007669"/>
    <property type="project" value="InterPro"/>
</dbReference>
<dbReference type="PANTHER" id="PTHR43205">
    <property type="entry name" value="PROSTAGLANDIN REDUCTASE"/>
    <property type="match status" value="1"/>
</dbReference>
<name>A0A8H8DFE5_9FUNG</name>
<dbReference type="Proteomes" id="UP000673691">
    <property type="component" value="Unassembled WGS sequence"/>
</dbReference>
<feature type="non-terminal residue" evidence="2">
    <location>
        <position position="251"/>
    </location>
</feature>
<dbReference type="AlphaFoldDB" id="A0A8H8DFE5"/>
<evidence type="ECO:0000313" key="2">
    <source>
        <dbReference type="EMBL" id="KAG5455887.1"/>
    </source>
</evidence>
<dbReference type="EMBL" id="JAEFCI010012633">
    <property type="protein sequence ID" value="KAG5455887.1"/>
    <property type="molecule type" value="Genomic_DNA"/>
</dbReference>
<evidence type="ECO:0000256" key="1">
    <source>
        <dbReference type="SAM" id="Phobius"/>
    </source>
</evidence>
<dbReference type="InterPro" id="IPR011032">
    <property type="entry name" value="GroES-like_sf"/>
</dbReference>
<keyword evidence="1" id="KW-1133">Transmembrane helix</keyword>
<dbReference type="InterPro" id="IPR036291">
    <property type="entry name" value="NAD(P)-bd_dom_sf"/>
</dbReference>
<keyword evidence="3" id="KW-1185">Reference proteome</keyword>
<dbReference type="Gene3D" id="3.40.50.720">
    <property type="entry name" value="NAD(P)-binding Rossmann-like Domain"/>
    <property type="match status" value="2"/>
</dbReference>
<proteinExistence type="predicted"/>